<name>A0ACB8EZT7_9SAUR</name>
<comment type="caution">
    <text evidence="1">The sequence shown here is derived from an EMBL/GenBank/DDBJ whole genome shotgun (WGS) entry which is preliminary data.</text>
</comment>
<keyword evidence="2" id="KW-1185">Reference proteome</keyword>
<gene>
    <name evidence="1" type="ORF">K3G42_013934</name>
</gene>
<evidence type="ECO:0000313" key="2">
    <source>
        <dbReference type="Proteomes" id="UP000827872"/>
    </source>
</evidence>
<reference evidence="1" key="1">
    <citation type="submission" date="2021-08" db="EMBL/GenBank/DDBJ databases">
        <title>The first chromosome-level gecko genome reveals the dynamic sex chromosomes of Neotropical dwarf geckos (Sphaerodactylidae: Sphaerodactylus).</title>
        <authorList>
            <person name="Pinto B.J."/>
            <person name="Keating S.E."/>
            <person name="Gamble T."/>
        </authorList>
    </citation>
    <scope>NUCLEOTIDE SEQUENCE</scope>
    <source>
        <strain evidence="1">TG3544</strain>
    </source>
</reference>
<dbReference type="Proteomes" id="UP000827872">
    <property type="component" value="Linkage Group LG12"/>
</dbReference>
<evidence type="ECO:0000313" key="1">
    <source>
        <dbReference type="EMBL" id="KAH7998227.1"/>
    </source>
</evidence>
<protein>
    <submittedName>
        <fullName evidence="1">Uncharacterized protein</fullName>
    </submittedName>
</protein>
<accession>A0ACB8EZT7</accession>
<dbReference type="EMBL" id="CM037625">
    <property type="protein sequence ID" value="KAH7998227.1"/>
    <property type="molecule type" value="Genomic_DNA"/>
</dbReference>
<sequence>MFARFLLGSASFNSVWNFLKQQDHHVPNQRFPGISWRHSNMITMNLHRQKDIKEQIEQMQKIFAVQEQGKKLFAVSVQEAINKNRDIIRFLTVTARDGKHDLNLAVKYDQVTIGRACRDQKHLKIFLPKGNMERARELLSTYIFDRINVHNLLLYEVRRRGGIIEEMKLRLKKMTEFENASPEVQVQLQQIRQLENDIEKMLVKIGTGQKAHTLYMKMLDLLREEVAQLPVLLDSLDHMVEVYEEELNGMHLMSIDATEAMEAAKEDMLNTESELIAEKKFRDNSISTQLKQIERIHAKDTGDRHRRTLGRRDLTMDFPSLVGFEAKGTKLDVSKAQVEYEGLVLSEVEKIKSAVQCSHLWDIAGRFSAQKKSEENLQQQIAESEKKRKDLKAQLKQLELERAKLKFHETQSFLSFSKLSKELRKNLEKETARLQQVHSRVIKRQELLLHFENGVENLTMRLCDITVPGQEEIRMDIGDVFDKLKFCEIKLMHLLKIIHTKPSFDFSQDETNKAFIDVRHFLEDSTRDQQENLRITFEEDEDVREVFNFADIDHSIVPNRDDIKKHGVKLIEEKTKVTKKKQRGPTKK</sequence>
<proteinExistence type="predicted"/>
<organism evidence="1 2">
    <name type="scientific">Sphaerodactylus townsendi</name>
    <dbReference type="NCBI Taxonomy" id="933632"/>
    <lineage>
        <taxon>Eukaryota</taxon>
        <taxon>Metazoa</taxon>
        <taxon>Chordata</taxon>
        <taxon>Craniata</taxon>
        <taxon>Vertebrata</taxon>
        <taxon>Euteleostomi</taxon>
        <taxon>Lepidosauria</taxon>
        <taxon>Squamata</taxon>
        <taxon>Bifurcata</taxon>
        <taxon>Gekkota</taxon>
        <taxon>Sphaerodactylidae</taxon>
        <taxon>Sphaerodactylus</taxon>
    </lineage>
</organism>